<evidence type="ECO:0000259" key="1">
    <source>
        <dbReference type="SMART" id="SM00860"/>
    </source>
</evidence>
<dbReference type="Proteomes" id="UP000534590">
    <property type="component" value="Unassembled WGS sequence"/>
</dbReference>
<dbReference type="InterPro" id="IPR018958">
    <property type="entry name" value="Knr4/Smi1-like_dom"/>
</dbReference>
<name>A0ABR6JEQ2_AGRRD</name>
<dbReference type="RefSeq" id="WP_162697736.1">
    <property type="nucleotide sequence ID" value="NZ_JACIGT010000013.1"/>
</dbReference>
<comment type="caution">
    <text evidence="2">The sequence shown here is derived from an EMBL/GenBank/DDBJ whole genome shotgun (WGS) entry which is preliminary data.</text>
</comment>
<proteinExistence type="predicted"/>
<dbReference type="SMART" id="SM00860">
    <property type="entry name" value="SMI1_KNR4"/>
    <property type="match status" value="1"/>
</dbReference>
<dbReference type="InterPro" id="IPR037883">
    <property type="entry name" value="Knr4/Smi1-like_sf"/>
</dbReference>
<evidence type="ECO:0000313" key="3">
    <source>
        <dbReference type="Proteomes" id="UP000534590"/>
    </source>
</evidence>
<keyword evidence="3" id="KW-1185">Reference proteome</keyword>
<gene>
    <name evidence="2" type="ORF">GGE40_005271</name>
</gene>
<dbReference type="Gene3D" id="3.40.1580.10">
    <property type="entry name" value="SMI1/KNR4-like"/>
    <property type="match status" value="1"/>
</dbReference>
<organism evidence="2 3">
    <name type="scientific">Agrobacterium radiobacter</name>
    <dbReference type="NCBI Taxonomy" id="362"/>
    <lineage>
        <taxon>Bacteria</taxon>
        <taxon>Pseudomonadati</taxon>
        <taxon>Pseudomonadota</taxon>
        <taxon>Alphaproteobacteria</taxon>
        <taxon>Hyphomicrobiales</taxon>
        <taxon>Rhizobiaceae</taxon>
        <taxon>Rhizobium/Agrobacterium group</taxon>
        <taxon>Agrobacterium</taxon>
        <taxon>Agrobacterium tumefaciens complex</taxon>
    </lineage>
</organism>
<sequence>MNKSLNPTLLASFEQAKAYPPDEFGARWKEVGSDEAEQFESETGLSLPSDYLDFVREFGEFTIWTEGFGKLYTRVTWQTGKSGDAEIGKIAGPAGILETRQSYLGAGSGARIPLDLVPVTFDSSYGHVMLDLSKEDFGKVRYLQVKTKAFGSDGYGWDQVGIIADSFTEFVRRVDSKKGLAKSFGPPKKG</sequence>
<evidence type="ECO:0000313" key="2">
    <source>
        <dbReference type="EMBL" id="MBB4493417.1"/>
    </source>
</evidence>
<dbReference type="Pfam" id="PF09346">
    <property type="entry name" value="SMI1_KNR4"/>
    <property type="match status" value="1"/>
</dbReference>
<dbReference type="EMBL" id="JACIHP010000011">
    <property type="protein sequence ID" value="MBB4493417.1"/>
    <property type="molecule type" value="Genomic_DNA"/>
</dbReference>
<protein>
    <recommendedName>
        <fullName evidence="1">Knr4/Smi1-like domain-containing protein</fullName>
    </recommendedName>
</protein>
<dbReference type="SUPFAM" id="SSF160631">
    <property type="entry name" value="SMI1/KNR4-like"/>
    <property type="match status" value="1"/>
</dbReference>
<accession>A0ABR6JEQ2</accession>
<feature type="domain" description="Knr4/Smi1-like" evidence="1">
    <location>
        <begin position="20"/>
        <end position="173"/>
    </location>
</feature>
<reference evidence="2 3" key="1">
    <citation type="submission" date="2020-08" db="EMBL/GenBank/DDBJ databases">
        <title>Genomic Encyclopedia of Type Strains, Phase IV (KMG-V): Genome sequencing to study the core and pangenomes of soil and plant-associated prokaryotes.</title>
        <authorList>
            <person name="Whitman W."/>
        </authorList>
    </citation>
    <scope>NUCLEOTIDE SEQUENCE [LARGE SCALE GENOMIC DNA]</scope>
    <source>
        <strain evidence="2 3">SEMIA 461</strain>
    </source>
</reference>